<keyword evidence="2" id="KW-0812">Transmembrane</keyword>
<evidence type="ECO:0000313" key="3">
    <source>
        <dbReference type="EMBL" id="OCB85330.1"/>
    </source>
</evidence>
<comment type="caution">
    <text evidence="3">The sequence shown here is derived from an EMBL/GenBank/DDBJ whole genome shotgun (WGS) entry which is preliminary data.</text>
</comment>
<gene>
    <name evidence="3" type="ORF">A7U60_g7636</name>
</gene>
<proteinExistence type="predicted"/>
<sequence length="156" mass="17717">MSAVALRRLAASRRAQLPNAVRAMQHQLQRRMYSDPPRDPQLGDYPDVPPVYRGYLPPLGWWDNLTRRNFGDLLHPEDELYSMWGPDPPKIPARQALFHFSLAVAAFGGIMLFAYKATPERKAVPRQYPFDGLVSDLGGLEENKARPESLEGEDEE</sequence>
<dbReference type="OrthoDB" id="2014058at2759"/>
<name>A0A9Q5HSS8_SANBA</name>
<keyword evidence="4" id="KW-1185">Reference proteome</keyword>
<dbReference type="Proteomes" id="UP000757232">
    <property type="component" value="Unassembled WGS sequence"/>
</dbReference>
<dbReference type="EMBL" id="LNZH02000210">
    <property type="protein sequence ID" value="OCB85330.1"/>
    <property type="molecule type" value="Genomic_DNA"/>
</dbReference>
<keyword evidence="2" id="KW-0472">Membrane</keyword>
<dbReference type="PANTHER" id="PTHR12840">
    <property type="entry name" value="NADH-UBIQUINONE OXIDOREDUCTASE ASHI SUBUNIT"/>
    <property type="match status" value="1"/>
</dbReference>
<evidence type="ECO:0000313" key="4">
    <source>
        <dbReference type="Proteomes" id="UP000757232"/>
    </source>
</evidence>
<evidence type="ECO:0000256" key="1">
    <source>
        <dbReference type="SAM" id="MobiDB-lite"/>
    </source>
</evidence>
<organism evidence="3 4">
    <name type="scientific">Sanghuangporus baumii</name>
    <name type="common">Phellinus baumii</name>
    <dbReference type="NCBI Taxonomy" id="108892"/>
    <lineage>
        <taxon>Eukaryota</taxon>
        <taxon>Fungi</taxon>
        <taxon>Dikarya</taxon>
        <taxon>Basidiomycota</taxon>
        <taxon>Agaricomycotina</taxon>
        <taxon>Agaricomycetes</taxon>
        <taxon>Hymenochaetales</taxon>
        <taxon>Hymenochaetaceae</taxon>
        <taxon>Sanghuangporus</taxon>
    </lineage>
</organism>
<dbReference type="GO" id="GO:0005739">
    <property type="term" value="C:mitochondrion"/>
    <property type="evidence" value="ECO:0007669"/>
    <property type="project" value="InterPro"/>
</dbReference>
<accession>A0A9Q5HSS8</accession>
<feature type="transmembrane region" description="Helical" evidence="2">
    <location>
        <begin position="96"/>
        <end position="115"/>
    </location>
</feature>
<dbReference type="InterPro" id="IPR008699">
    <property type="entry name" value="NDUFB8"/>
</dbReference>
<keyword evidence="2" id="KW-1133">Transmembrane helix</keyword>
<dbReference type="AlphaFoldDB" id="A0A9Q5HSS8"/>
<dbReference type="Pfam" id="PF05821">
    <property type="entry name" value="NDUF_B8"/>
    <property type="match status" value="1"/>
</dbReference>
<evidence type="ECO:0000256" key="2">
    <source>
        <dbReference type="SAM" id="Phobius"/>
    </source>
</evidence>
<reference evidence="3" key="1">
    <citation type="submission" date="2016-06" db="EMBL/GenBank/DDBJ databases">
        <title>Draft Genome sequence of the fungus Inonotus baumii.</title>
        <authorList>
            <person name="Zhu H."/>
            <person name="Lin W."/>
        </authorList>
    </citation>
    <scope>NUCLEOTIDE SEQUENCE</scope>
    <source>
        <strain evidence="3">821</strain>
    </source>
</reference>
<feature type="region of interest" description="Disordered" evidence="1">
    <location>
        <begin position="137"/>
        <end position="156"/>
    </location>
</feature>
<dbReference type="PANTHER" id="PTHR12840:SF1">
    <property type="entry name" value="NADH DEHYDROGENASE [UBIQUINONE] 1 BETA SUBCOMPLEX SUBUNIT 8, MITOCHONDRIAL"/>
    <property type="match status" value="1"/>
</dbReference>
<protein>
    <submittedName>
        <fullName evidence="3">Uncharacterized protein</fullName>
    </submittedName>
</protein>